<accession>A0ABP0Q7Q4</accession>
<organism evidence="2 3">
    <name type="scientific">Durusdinium trenchii</name>
    <dbReference type="NCBI Taxonomy" id="1381693"/>
    <lineage>
        <taxon>Eukaryota</taxon>
        <taxon>Sar</taxon>
        <taxon>Alveolata</taxon>
        <taxon>Dinophyceae</taxon>
        <taxon>Suessiales</taxon>
        <taxon>Symbiodiniaceae</taxon>
        <taxon>Durusdinium</taxon>
    </lineage>
</organism>
<evidence type="ECO:0000313" key="3">
    <source>
        <dbReference type="Proteomes" id="UP001642464"/>
    </source>
</evidence>
<feature type="region of interest" description="Disordered" evidence="1">
    <location>
        <begin position="364"/>
        <end position="383"/>
    </location>
</feature>
<name>A0ABP0Q7Q4_9DINO</name>
<evidence type="ECO:0000256" key="1">
    <source>
        <dbReference type="SAM" id="MobiDB-lite"/>
    </source>
</evidence>
<evidence type="ECO:0000313" key="2">
    <source>
        <dbReference type="EMBL" id="CAK9084267.1"/>
    </source>
</evidence>
<sequence length="618" mass="70187">MVLQTEEGTEECQGKPVSWTPRFRLRGKTSLFNAQKKRKKRGAGPGNKRGKGKSKMPTIYEKEMIMQAYENAKKAGEKKPIEQIRKMRGFFPGCVYPSKWGGQRDLQQWSLLVRCCPKLCHKHKELPNALRKMLDMQSMKRSMQTTSCSKSETVHIPWPLQVCIEDLIMDRIQLGEEVTMTFAKNTLVFAVELWNESLTSMHALLKKKSIEYLHKGDAALADLEPAELDQKLNAVLEKAHDLLKPIQMSNNEEALLKRARRLCNTFGISAHCNHKPGAHLPWDHPSLERVRLYVTSLSIRKGVHERLIGNFDQVWSTAYRPSPKVLGKPATWRNIQKDPLARSRYLRVVRHNIERSLDMTMTEADPGARQFKDAPSKPQLTGGPASMAMVENWRAPRTLTTLSFADGYVGRAYITFKHGDIPCEARDKLNKELGKYIYIAEGQPRSHIWNESSLMAYLNFLSEEMHLRRRQLNLDISAKALIMMDQAGAHMSQTYRHLQQRWESQHNIELMCGHSQTPIPGGFGATAGPNDGWHMVLHNLTKGYLRVALGWGSTPTLRKRLDELQMGVQSCPVTKCGIETSITADAWAMEGFREQQTHLVCMAAARLHISAANCKMAL</sequence>
<reference evidence="2 3" key="1">
    <citation type="submission" date="2024-02" db="EMBL/GenBank/DDBJ databases">
        <authorList>
            <person name="Chen Y."/>
            <person name="Shah S."/>
            <person name="Dougan E. K."/>
            <person name="Thang M."/>
            <person name="Chan C."/>
        </authorList>
    </citation>
    <scope>NUCLEOTIDE SEQUENCE [LARGE SCALE GENOMIC DNA]</scope>
</reference>
<gene>
    <name evidence="2" type="ORF">SCF082_LOCUS39987</name>
</gene>
<dbReference type="Proteomes" id="UP001642464">
    <property type="component" value="Unassembled WGS sequence"/>
</dbReference>
<feature type="compositionally biased region" description="Basic residues" evidence="1">
    <location>
        <begin position="35"/>
        <end position="54"/>
    </location>
</feature>
<protein>
    <submittedName>
        <fullName evidence="2">Mitochondrial</fullName>
    </submittedName>
</protein>
<keyword evidence="3" id="KW-1185">Reference proteome</keyword>
<comment type="caution">
    <text evidence="2">The sequence shown here is derived from an EMBL/GenBank/DDBJ whole genome shotgun (WGS) entry which is preliminary data.</text>
</comment>
<feature type="region of interest" description="Disordered" evidence="1">
    <location>
        <begin position="29"/>
        <end position="56"/>
    </location>
</feature>
<dbReference type="EMBL" id="CAXAMM010039144">
    <property type="protein sequence ID" value="CAK9084267.1"/>
    <property type="molecule type" value="Genomic_DNA"/>
</dbReference>
<proteinExistence type="predicted"/>